<dbReference type="SMART" id="SM00267">
    <property type="entry name" value="GGDEF"/>
    <property type="match status" value="1"/>
</dbReference>
<dbReference type="InterPro" id="IPR050469">
    <property type="entry name" value="Diguanylate_Cyclase"/>
</dbReference>
<feature type="compositionally biased region" description="Basic and acidic residues" evidence="1">
    <location>
        <begin position="1"/>
        <end position="11"/>
    </location>
</feature>
<dbReference type="GO" id="GO:0052621">
    <property type="term" value="F:diguanylate cyclase activity"/>
    <property type="evidence" value="ECO:0007669"/>
    <property type="project" value="TreeGrafter"/>
</dbReference>
<reference evidence="3" key="1">
    <citation type="journal article" date="2014" name="Int. J. Syst. Evol. Microbiol.">
        <title>Complete genome sequence of Corynebacterium casei LMG S-19264T (=DSM 44701T), isolated from a smear-ripened cheese.</title>
        <authorList>
            <consortium name="US DOE Joint Genome Institute (JGI-PGF)"/>
            <person name="Walter F."/>
            <person name="Albersmeier A."/>
            <person name="Kalinowski J."/>
            <person name="Ruckert C."/>
        </authorList>
    </citation>
    <scope>NUCLEOTIDE SEQUENCE</scope>
    <source>
        <strain evidence="3">CGMCC 4.7308</strain>
    </source>
</reference>
<organism evidence="3 4">
    <name type="scientific">Nakamurella endophytica</name>
    <dbReference type="NCBI Taxonomy" id="1748367"/>
    <lineage>
        <taxon>Bacteria</taxon>
        <taxon>Bacillati</taxon>
        <taxon>Actinomycetota</taxon>
        <taxon>Actinomycetes</taxon>
        <taxon>Nakamurellales</taxon>
        <taxon>Nakamurellaceae</taxon>
        <taxon>Nakamurella</taxon>
    </lineage>
</organism>
<dbReference type="PROSITE" id="PS50887">
    <property type="entry name" value="GGDEF"/>
    <property type="match status" value="1"/>
</dbReference>
<dbReference type="Pfam" id="PF08448">
    <property type="entry name" value="PAS_4"/>
    <property type="match status" value="1"/>
</dbReference>
<feature type="region of interest" description="Disordered" evidence="1">
    <location>
        <begin position="1"/>
        <end position="24"/>
    </location>
</feature>
<evidence type="ECO:0000313" key="4">
    <source>
        <dbReference type="Proteomes" id="UP000655208"/>
    </source>
</evidence>
<keyword evidence="4" id="KW-1185">Reference proteome</keyword>
<name>A0A917SP19_9ACTN</name>
<protein>
    <recommendedName>
        <fullName evidence="2">GGDEF domain-containing protein</fullName>
    </recommendedName>
</protein>
<evidence type="ECO:0000259" key="2">
    <source>
        <dbReference type="PROSITE" id="PS50887"/>
    </source>
</evidence>
<evidence type="ECO:0000313" key="3">
    <source>
        <dbReference type="EMBL" id="GGL88290.1"/>
    </source>
</evidence>
<dbReference type="SUPFAM" id="SSF55073">
    <property type="entry name" value="Nucleotide cyclase"/>
    <property type="match status" value="1"/>
</dbReference>
<dbReference type="PANTHER" id="PTHR45138:SF24">
    <property type="entry name" value="DIGUANYLATE CYCLASE DGCC-RELATED"/>
    <property type="match status" value="1"/>
</dbReference>
<dbReference type="InterPro" id="IPR013656">
    <property type="entry name" value="PAS_4"/>
</dbReference>
<feature type="region of interest" description="Disordered" evidence="1">
    <location>
        <begin position="314"/>
        <end position="344"/>
    </location>
</feature>
<dbReference type="CDD" id="cd01949">
    <property type="entry name" value="GGDEF"/>
    <property type="match status" value="1"/>
</dbReference>
<dbReference type="GO" id="GO:0005886">
    <property type="term" value="C:plasma membrane"/>
    <property type="evidence" value="ECO:0007669"/>
    <property type="project" value="TreeGrafter"/>
</dbReference>
<comment type="caution">
    <text evidence="3">The sequence shown here is derived from an EMBL/GenBank/DDBJ whole genome shotgun (WGS) entry which is preliminary data.</text>
</comment>
<accession>A0A917SP19</accession>
<evidence type="ECO:0000256" key="1">
    <source>
        <dbReference type="SAM" id="MobiDB-lite"/>
    </source>
</evidence>
<dbReference type="InterPro" id="IPR029787">
    <property type="entry name" value="Nucleotide_cyclase"/>
</dbReference>
<dbReference type="EMBL" id="BMNA01000001">
    <property type="protein sequence ID" value="GGL88290.1"/>
    <property type="molecule type" value="Genomic_DNA"/>
</dbReference>
<dbReference type="Pfam" id="PF00990">
    <property type="entry name" value="GGDEF"/>
    <property type="match status" value="1"/>
</dbReference>
<dbReference type="PANTHER" id="PTHR45138">
    <property type="entry name" value="REGULATORY COMPONENTS OF SENSORY TRANSDUCTION SYSTEM"/>
    <property type="match status" value="1"/>
</dbReference>
<reference evidence="3" key="2">
    <citation type="submission" date="2020-09" db="EMBL/GenBank/DDBJ databases">
        <authorList>
            <person name="Sun Q."/>
            <person name="Zhou Y."/>
        </authorList>
    </citation>
    <scope>NUCLEOTIDE SEQUENCE</scope>
    <source>
        <strain evidence="3">CGMCC 4.7308</strain>
    </source>
</reference>
<dbReference type="InterPro" id="IPR043128">
    <property type="entry name" value="Rev_trsase/Diguanyl_cyclase"/>
</dbReference>
<dbReference type="Gene3D" id="3.30.450.20">
    <property type="entry name" value="PAS domain"/>
    <property type="match status" value="1"/>
</dbReference>
<dbReference type="NCBIfam" id="TIGR00254">
    <property type="entry name" value="GGDEF"/>
    <property type="match status" value="1"/>
</dbReference>
<dbReference type="GO" id="GO:0043709">
    <property type="term" value="P:cell adhesion involved in single-species biofilm formation"/>
    <property type="evidence" value="ECO:0007669"/>
    <property type="project" value="TreeGrafter"/>
</dbReference>
<dbReference type="Proteomes" id="UP000655208">
    <property type="component" value="Unassembled WGS sequence"/>
</dbReference>
<dbReference type="InterPro" id="IPR000160">
    <property type="entry name" value="GGDEF_dom"/>
</dbReference>
<gene>
    <name evidence="3" type="ORF">GCM10011594_04910</name>
</gene>
<dbReference type="GO" id="GO:1902201">
    <property type="term" value="P:negative regulation of bacterial-type flagellum-dependent cell motility"/>
    <property type="evidence" value="ECO:0007669"/>
    <property type="project" value="TreeGrafter"/>
</dbReference>
<dbReference type="AlphaFoldDB" id="A0A917SP19"/>
<dbReference type="Gene3D" id="3.30.70.270">
    <property type="match status" value="1"/>
</dbReference>
<sequence length="344" mass="37245">MADDRGTVDRPGRRRTRGRADPWSAAMDALPDRVAVLDRGGRVLAANRSWTLDAGGCRAGASYLEVCDRAARGGDPSAGRLHTALVGVLGGARPSAEVDYPDPTGDRWWRAEIRRLPDDAGGRDRTVVRHLEVTEWVRTREALRTQAVTDPLTGLVNRRVLDDRLGRILGPAGPDQPTALLLADVDHFKAINDVHGHLAGDRCLAQVAQWLRQHTRPQDLICRWGGDEFVVLVQAPGAADVEAVESRLRRWAGGSVAGVPVTLTWGSAHARAGDTPGTLLARADHELRLAKSRRDDRDRGDGLRGRRLAVVPSVGRYPDAVRQGDTSPLPAPRLHSSGDRASVS</sequence>
<feature type="domain" description="GGDEF" evidence="2">
    <location>
        <begin position="176"/>
        <end position="305"/>
    </location>
</feature>
<proteinExistence type="predicted"/>